<accession>A0A0G0UCS6</accession>
<organism evidence="1 2">
    <name type="scientific">Candidatus Curtissbacteria bacterium GW2011_GWA1_41_11</name>
    <dbReference type="NCBI Taxonomy" id="1618409"/>
    <lineage>
        <taxon>Bacteria</taxon>
        <taxon>Candidatus Curtissiibacteriota</taxon>
    </lineage>
</organism>
<gene>
    <name evidence="1" type="ORF">UU34_C0010G0001</name>
</gene>
<name>A0A0G0UCS6_9BACT</name>
<protein>
    <submittedName>
        <fullName evidence="1">Uncharacterized protein</fullName>
    </submittedName>
</protein>
<dbReference type="Proteomes" id="UP000034854">
    <property type="component" value="Unassembled WGS sequence"/>
</dbReference>
<feature type="non-terminal residue" evidence="1">
    <location>
        <position position="63"/>
    </location>
</feature>
<evidence type="ECO:0000313" key="2">
    <source>
        <dbReference type="Proteomes" id="UP000034854"/>
    </source>
</evidence>
<evidence type="ECO:0000313" key="1">
    <source>
        <dbReference type="EMBL" id="KKR86758.1"/>
    </source>
</evidence>
<comment type="caution">
    <text evidence="1">The sequence shown here is derived from an EMBL/GenBank/DDBJ whole genome shotgun (WGS) entry which is preliminary data.</text>
</comment>
<reference evidence="1 2" key="1">
    <citation type="journal article" date="2015" name="Nature">
        <title>rRNA introns, odd ribosomes, and small enigmatic genomes across a large radiation of phyla.</title>
        <authorList>
            <person name="Brown C.T."/>
            <person name="Hug L.A."/>
            <person name="Thomas B.C."/>
            <person name="Sharon I."/>
            <person name="Castelle C.J."/>
            <person name="Singh A."/>
            <person name="Wilkins M.J."/>
            <person name="Williams K.H."/>
            <person name="Banfield J.F."/>
        </authorList>
    </citation>
    <scope>NUCLEOTIDE SEQUENCE [LARGE SCALE GENOMIC DNA]</scope>
</reference>
<dbReference type="EMBL" id="LCAG01000010">
    <property type="protein sequence ID" value="KKR86758.1"/>
    <property type="molecule type" value="Genomic_DNA"/>
</dbReference>
<sequence>MALTDIFSRFLKKETPQETNFLSLSLAPDRVLASVWALEGEKVEVLGFARKSFQNVDSIIHQS</sequence>
<dbReference type="AlphaFoldDB" id="A0A0G0UCS6"/>
<proteinExistence type="predicted"/>